<name>A0AAD7FXM4_9AGAR</name>
<comment type="caution">
    <text evidence="1">The sequence shown here is derived from an EMBL/GenBank/DDBJ whole genome shotgun (WGS) entry which is preliminary data.</text>
</comment>
<dbReference type="Proteomes" id="UP001221142">
    <property type="component" value="Unassembled WGS sequence"/>
</dbReference>
<feature type="non-terminal residue" evidence="1">
    <location>
        <position position="217"/>
    </location>
</feature>
<reference evidence="1" key="1">
    <citation type="submission" date="2023-03" db="EMBL/GenBank/DDBJ databases">
        <title>Massive genome expansion in bonnet fungi (Mycena s.s.) driven by repeated elements and novel gene families across ecological guilds.</title>
        <authorList>
            <consortium name="Lawrence Berkeley National Laboratory"/>
            <person name="Harder C.B."/>
            <person name="Miyauchi S."/>
            <person name="Viragh M."/>
            <person name="Kuo A."/>
            <person name="Thoen E."/>
            <person name="Andreopoulos B."/>
            <person name="Lu D."/>
            <person name="Skrede I."/>
            <person name="Drula E."/>
            <person name="Henrissat B."/>
            <person name="Morin E."/>
            <person name="Kohler A."/>
            <person name="Barry K."/>
            <person name="LaButti K."/>
            <person name="Morin E."/>
            <person name="Salamov A."/>
            <person name="Lipzen A."/>
            <person name="Mereny Z."/>
            <person name="Hegedus B."/>
            <person name="Baldrian P."/>
            <person name="Stursova M."/>
            <person name="Weitz H."/>
            <person name="Taylor A."/>
            <person name="Grigoriev I.V."/>
            <person name="Nagy L.G."/>
            <person name="Martin F."/>
            <person name="Kauserud H."/>
        </authorList>
    </citation>
    <scope>NUCLEOTIDE SEQUENCE</scope>
    <source>
        <strain evidence="1">9284</strain>
    </source>
</reference>
<keyword evidence="2" id="KW-1185">Reference proteome</keyword>
<evidence type="ECO:0000313" key="2">
    <source>
        <dbReference type="Proteomes" id="UP001221142"/>
    </source>
</evidence>
<protein>
    <submittedName>
        <fullName evidence="1">Uncharacterized protein</fullName>
    </submittedName>
</protein>
<organism evidence="1 2">
    <name type="scientific">Roridomyces roridus</name>
    <dbReference type="NCBI Taxonomy" id="1738132"/>
    <lineage>
        <taxon>Eukaryota</taxon>
        <taxon>Fungi</taxon>
        <taxon>Dikarya</taxon>
        <taxon>Basidiomycota</taxon>
        <taxon>Agaricomycotina</taxon>
        <taxon>Agaricomycetes</taxon>
        <taxon>Agaricomycetidae</taxon>
        <taxon>Agaricales</taxon>
        <taxon>Marasmiineae</taxon>
        <taxon>Mycenaceae</taxon>
        <taxon>Roridomyces</taxon>
    </lineage>
</organism>
<dbReference type="EMBL" id="JARKIF010000003">
    <property type="protein sequence ID" value="KAJ7644674.1"/>
    <property type="molecule type" value="Genomic_DNA"/>
</dbReference>
<gene>
    <name evidence="1" type="ORF">FB45DRAFT_1116357</name>
</gene>
<dbReference type="AlphaFoldDB" id="A0AAD7FXM4"/>
<feature type="non-terminal residue" evidence="1">
    <location>
        <position position="1"/>
    </location>
</feature>
<accession>A0AAD7FXM4</accession>
<proteinExistence type="predicted"/>
<sequence>SSQIIYNDKKRHNNREPRILVVLRRGEVAIHEFLRPQFQACHVDGLFRDNSAPFDHDLLQERNPAEVGDSSLSEPDPTCRELLETPELCQGVHKRVSEDVGRISVVHWHGLSLLILIAQVPRGDSAFPDKRSDVLGGPELQAVQCKLNVFERRESEEGSHTVERVEHEVAEKKGPGCSSKPAVGGTNVHEGVLRKKLEYCAPQLVGYSFERRHGGRA</sequence>
<evidence type="ECO:0000313" key="1">
    <source>
        <dbReference type="EMBL" id="KAJ7644674.1"/>
    </source>
</evidence>